<dbReference type="OrthoDB" id="498611at2759"/>
<keyword evidence="4" id="KW-0479">Metal-binding</keyword>
<dbReference type="PIRSF" id="PIRSF030210">
    <property type="entry name" value="UCP030210"/>
    <property type="match status" value="1"/>
</dbReference>
<evidence type="ECO:0000256" key="6">
    <source>
        <dbReference type="ARBA" id="ARBA00023211"/>
    </source>
</evidence>
<dbReference type="GO" id="GO:0005634">
    <property type="term" value="C:nucleus"/>
    <property type="evidence" value="ECO:0007669"/>
    <property type="project" value="TreeGrafter"/>
</dbReference>
<organism evidence="9 10">
    <name type="scientific">Micromonas commoda (strain RCC299 / NOUM17 / CCMP2709)</name>
    <name type="common">Picoplanktonic green alga</name>
    <dbReference type="NCBI Taxonomy" id="296587"/>
    <lineage>
        <taxon>Eukaryota</taxon>
        <taxon>Viridiplantae</taxon>
        <taxon>Chlorophyta</taxon>
        <taxon>Mamiellophyceae</taxon>
        <taxon>Mamiellales</taxon>
        <taxon>Mamiellaceae</taxon>
        <taxon>Micromonas</taxon>
    </lineage>
</organism>
<dbReference type="GeneID" id="8242176"/>
<evidence type="ECO:0000256" key="2">
    <source>
        <dbReference type="ARBA" id="ARBA00001967"/>
    </source>
</evidence>
<evidence type="ECO:0000256" key="5">
    <source>
        <dbReference type="ARBA" id="ARBA00022801"/>
    </source>
</evidence>
<dbReference type="InParanoid" id="C1E1X9"/>
<dbReference type="Proteomes" id="UP000002009">
    <property type="component" value="Chromosome 3"/>
</dbReference>
<dbReference type="InterPro" id="IPR035073">
    <property type="entry name" value="At2g17340_3_helix_bundle"/>
</dbReference>
<evidence type="ECO:0000313" key="10">
    <source>
        <dbReference type="Proteomes" id="UP000002009"/>
    </source>
</evidence>
<dbReference type="InterPro" id="IPR002791">
    <property type="entry name" value="ARMT1-like_metal-bd"/>
</dbReference>
<evidence type="ECO:0000256" key="7">
    <source>
        <dbReference type="SAM" id="MobiDB-lite"/>
    </source>
</evidence>
<sequence length="381" mass="41048">MATTDEFVPLPQLADVDGYRPTTFDYDPPAGSKDPRGGTPPGKSEWVDVFRKSIPEFRKRAAADPRVPDAASLADRFADDFSAALDRIHAGDHADLFEGQPTVLKMCRLRDETLRSLGFTDCFKDVKATENERALTVLPAVLAEIDAIADAKDRLLALIQGAFAGNIFDLGAAASAKLHEDGGGDFRSTRARLKSRPWLVDDFDSLHQAWTANGATGGELASTWRKCVMFVDNSGADVVLGMLPIARELARRGCKVVLAANEVASINDVTAAELEDLLPRVAELDETFAEAVKCGAIAVCSSGSDLPVIDLRRVSKRLAAVVDDADFVILEGMGRAIETNLEAAFDCDALRIGMVKHPEVAQCLGGELYDCVCRFEAAGYI</sequence>
<dbReference type="SUPFAM" id="SSF111321">
    <property type="entry name" value="AF1104-like"/>
    <property type="match status" value="1"/>
</dbReference>
<reference evidence="9 10" key="1">
    <citation type="journal article" date="2009" name="Science">
        <title>Green evolution and dynamic adaptations revealed by genomes of the marine picoeukaryotes Micromonas.</title>
        <authorList>
            <person name="Worden A.Z."/>
            <person name="Lee J.H."/>
            <person name="Mock T."/>
            <person name="Rouze P."/>
            <person name="Simmons M.P."/>
            <person name="Aerts A.L."/>
            <person name="Allen A.E."/>
            <person name="Cuvelier M.L."/>
            <person name="Derelle E."/>
            <person name="Everett M.V."/>
            <person name="Foulon E."/>
            <person name="Grimwood J."/>
            <person name="Gundlach H."/>
            <person name="Henrissat B."/>
            <person name="Napoli C."/>
            <person name="McDonald S.M."/>
            <person name="Parker M.S."/>
            <person name="Rombauts S."/>
            <person name="Salamov A."/>
            <person name="Von Dassow P."/>
            <person name="Badger J.H."/>
            <person name="Coutinho P.M."/>
            <person name="Demir E."/>
            <person name="Dubchak I."/>
            <person name="Gentemann C."/>
            <person name="Eikrem W."/>
            <person name="Gready J.E."/>
            <person name="John U."/>
            <person name="Lanier W."/>
            <person name="Lindquist E.A."/>
            <person name="Lucas S."/>
            <person name="Mayer K.F."/>
            <person name="Moreau H."/>
            <person name="Not F."/>
            <person name="Otillar R."/>
            <person name="Panaud O."/>
            <person name="Pangilinan J."/>
            <person name="Paulsen I."/>
            <person name="Piegu B."/>
            <person name="Poliakov A."/>
            <person name="Robbens S."/>
            <person name="Schmutz J."/>
            <person name="Toulza E."/>
            <person name="Wyss T."/>
            <person name="Zelensky A."/>
            <person name="Zhou K."/>
            <person name="Armbrust E.V."/>
            <person name="Bhattacharya D."/>
            <person name="Goodenough U.W."/>
            <person name="Van de Peer Y."/>
            <person name="Grigoriev I.V."/>
        </authorList>
    </citation>
    <scope>NUCLEOTIDE SEQUENCE [LARGE SCALE GENOMIC DNA]</scope>
    <source>
        <strain evidence="10">RCC299 / NOUM17</strain>
    </source>
</reference>
<dbReference type="FunFam" id="3.40.50.10880:FF:000004">
    <property type="entry name" value="Pantothenate kinase"/>
    <property type="match status" value="1"/>
</dbReference>
<dbReference type="GO" id="GO:0005829">
    <property type="term" value="C:cytosol"/>
    <property type="evidence" value="ECO:0007669"/>
    <property type="project" value="TreeGrafter"/>
</dbReference>
<feature type="region of interest" description="Disordered" evidence="7">
    <location>
        <begin position="15"/>
        <end position="44"/>
    </location>
</feature>
<evidence type="ECO:0000256" key="3">
    <source>
        <dbReference type="ARBA" id="ARBA00022596"/>
    </source>
</evidence>
<dbReference type="AlphaFoldDB" id="C1E1X9"/>
<dbReference type="FunCoup" id="C1E1X9">
    <property type="interactions" value="754"/>
</dbReference>
<dbReference type="KEGG" id="mis:MICPUN_80110"/>
<evidence type="ECO:0000259" key="8">
    <source>
        <dbReference type="Pfam" id="PF01937"/>
    </source>
</evidence>
<dbReference type="Gene3D" id="1.10.285.20">
    <property type="entry name" value="Uncharacterised protein PF01937, DUF89, domain 2"/>
    <property type="match status" value="1"/>
</dbReference>
<dbReference type="EMBL" id="CP001324">
    <property type="protein sequence ID" value="ACO61820.1"/>
    <property type="molecule type" value="Genomic_DNA"/>
</dbReference>
<dbReference type="PANTHER" id="PTHR12280:SF35">
    <property type="entry name" value="4'-PHOSPHOPANTETHEINE PHOSPHATASE"/>
    <property type="match status" value="1"/>
</dbReference>
<dbReference type="Gene3D" id="3.40.50.10880">
    <property type="entry name" value="Uncharacterised protein PF01937, DUF89, domain 3"/>
    <property type="match status" value="1"/>
</dbReference>
<dbReference type="GO" id="GO:0015937">
    <property type="term" value="P:coenzyme A biosynthetic process"/>
    <property type="evidence" value="ECO:0007669"/>
    <property type="project" value="InterPro"/>
</dbReference>
<dbReference type="STRING" id="296587.C1E1X9"/>
<dbReference type="OMA" id="WFPCFRE"/>
<dbReference type="Pfam" id="PF01937">
    <property type="entry name" value="ARMT1-like_dom"/>
    <property type="match status" value="1"/>
</dbReference>
<dbReference type="InterPro" id="IPR016949">
    <property type="entry name" value="At2g17340"/>
</dbReference>
<dbReference type="eggNOG" id="KOG4584">
    <property type="taxonomic scope" value="Eukaryota"/>
</dbReference>
<dbReference type="GO" id="GO:0005524">
    <property type="term" value="F:ATP binding"/>
    <property type="evidence" value="ECO:0007669"/>
    <property type="project" value="InterPro"/>
</dbReference>
<dbReference type="InterPro" id="IPR004567">
    <property type="entry name" value="Type_II_PanK"/>
</dbReference>
<evidence type="ECO:0000256" key="1">
    <source>
        <dbReference type="ARBA" id="ARBA00001936"/>
    </source>
</evidence>
<keyword evidence="5" id="KW-0378">Hydrolase</keyword>
<keyword evidence="10" id="KW-1185">Reference proteome</keyword>
<comment type="cofactor">
    <cofactor evidence="1">
        <name>Mn(2+)</name>
        <dbReference type="ChEBI" id="CHEBI:29035"/>
    </cofactor>
</comment>
<evidence type="ECO:0000256" key="4">
    <source>
        <dbReference type="ARBA" id="ARBA00022723"/>
    </source>
</evidence>
<comment type="cofactor">
    <cofactor evidence="2">
        <name>Ni(2+)</name>
        <dbReference type="ChEBI" id="CHEBI:49786"/>
    </cofactor>
</comment>
<accession>C1E1X9</accession>
<dbReference type="RefSeq" id="XP_002500562.1">
    <property type="nucleotide sequence ID" value="XM_002500516.1"/>
</dbReference>
<feature type="domain" description="Damage-control phosphatase ARMT1-like metal-binding" evidence="8">
    <location>
        <begin position="51"/>
        <end position="372"/>
    </location>
</feature>
<keyword evidence="3" id="KW-0533">Nickel</keyword>
<dbReference type="PANTHER" id="PTHR12280">
    <property type="entry name" value="PANTOTHENATE KINASE"/>
    <property type="match status" value="1"/>
</dbReference>
<name>C1E1X9_MICCC</name>
<gene>
    <name evidence="9" type="ORF">MICPUN_80110</name>
</gene>
<dbReference type="Gene3D" id="1.20.1700.10">
    <property type="entry name" value="AF1104-like"/>
    <property type="match status" value="1"/>
</dbReference>
<dbReference type="GO" id="GO:0004594">
    <property type="term" value="F:pantothenate kinase activity"/>
    <property type="evidence" value="ECO:0007669"/>
    <property type="project" value="TreeGrafter"/>
</dbReference>
<evidence type="ECO:0000313" key="9">
    <source>
        <dbReference type="EMBL" id="ACO61820.1"/>
    </source>
</evidence>
<dbReference type="GO" id="GO:0016787">
    <property type="term" value="F:hydrolase activity"/>
    <property type="evidence" value="ECO:0007669"/>
    <property type="project" value="UniProtKB-KW"/>
</dbReference>
<dbReference type="GO" id="GO:0046872">
    <property type="term" value="F:metal ion binding"/>
    <property type="evidence" value="ECO:0007669"/>
    <property type="project" value="UniProtKB-KW"/>
</dbReference>
<proteinExistence type="predicted"/>
<dbReference type="InterPro" id="IPR036075">
    <property type="entry name" value="ARMT-1-like_metal-bd_sf"/>
</dbReference>
<keyword evidence="6" id="KW-0464">Manganese</keyword>
<protein>
    <recommendedName>
        <fullName evidence="8">Damage-control phosphatase ARMT1-like metal-binding domain-containing protein</fullName>
    </recommendedName>
</protein>